<keyword evidence="2" id="KW-1185">Reference proteome</keyword>
<proteinExistence type="predicted"/>
<gene>
    <name evidence="1" type="ORF">BC936DRAFT_138218</name>
</gene>
<name>A0A433DIP7_9FUNG</name>
<dbReference type="AlphaFoldDB" id="A0A433DIP7"/>
<sequence>MMTFMLKPLHLFDGVFNTAMVVCVFLCRKDARHMCILVCPIYTLEDKETSNSISENEVQLHAFPTMPHSAAKAQARRMELGHRRWVGFSASEPVEGIKVCFALMTPVQEHAINAPK</sequence>
<organism evidence="1 2">
    <name type="scientific">Jimgerdemannia flammicorona</name>
    <dbReference type="NCBI Taxonomy" id="994334"/>
    <lineage>
        <taxon>Eukaryota</taxon>
        <taxon>Fungi</taxon>
        <taxon>Fungi incertae sedis</taxon>
        <taxon>Mucoromycota</taxon>
        <taxon>Mucoromycotina</taxon>
        <taxon>Endogonomycetes</taxon>
        <taxon>Endogonales</taxon>
        <taxon>Endogonaceae</taxon>
        <taxon>Jimgerdemannia</taxon>
    </lineage>
</organism>
<comment type="caution">
    <text evidence="1">The sequence shown here is derived from an EMBL/GenBank/DDBJ whole genome shotgun (WGS) entry which is preliminary data.</text>
</comment>
<reference evidence="1 2" key="1">
    <citation type="journal article" date="2018" name="New Phytol.">
        <title>Phylogenomics of Endogonaceae and evolution of mycorrhizas within Mucoromycota.</title>
        <authorList>
            <person name="Chang Y."/>
            <person name="Desiro A."/>
            <person name="Na H."/>
            <person name="Sandor L."/>
            <person name="Lipzen A."/>
            <person name="Clum A."/>
            <person name="Barry K."/>
            <person name="Grigoriev I.V."/>
            <person name="Martin F.M."/>
            <person name="Stajich J.E."/>
            <person name="Smith M.E."/>
            <person name="Bonito G."/>
            <person name="Spatafora J.W."/>
        </authorList>
    </citation>
    <scope>NUCLEOTIDE SEQUENCE [LARGE SCALE GENOMIC DNA]</scope>
    <source>
        <strain evidence="1 2">GMNB39</strain>
    </source>
</reference>
<evidence type="ECO:0000313" key="1">
    <source>
        <dbReference type="EMBL" id="RUP50656.1"/>
    </source>
</evidence>
<accession>A0A433DIP7</accession>
<protein>
    <submittedName>
        <fullName evidence="1">Uncharacterized protein</fullName>
    </submittedName>
</protein>
<dbReference type="Proteomes" id="UP000268093">
    <property type="component" value="Unassembled WGS sequence"/>
</dbReference>
<dbReference type="EMBL" id="RBNI01001271">
    <property type="protein sequence ID" value="RUP50656.1"/>
    <property type="molecule type" value="Genomic_DNA"/>
</dbReference>
<evidence type="ECO:0000313" key="2">
    <source>
        <dbReference type="Proteomes" id="UP000268093"/>
    </source>
</evidence>